<evidence type="ECO:0000256" key="7">
    <source>
        <dbReference type="RuleBase" id="RU910716"/>
    </source>
</evidence>
<name>A0A423T5M4_PENVA</name>
<evidence type="ECO:0000256" key="3">
    <source>
        <dbReference type="ARBA" id="ARBA00022475"/>
    </source>
</evidence>
<comment type="caution">
    <text evidence="9">The sequence shown here is derived from an EMBL/GenBank/DDBJ whole genome shotgun (WGS) entry which is preliminary data.</text>
</comment>
<feature type="transmembrane region" description="Helical" evidence="7">
    <location>
        <begin position="76"/>
        <end position="96"/>
    </location>
</feature>
<dbReference type="Proteomes" id="UP000283509">
    <property type="component" value="Unassembled WGS sequence"/>
</dbReference>
<evidence type="ECO:0000256" key="1">
    <source>
        <dbReference type="ARBA" id="ARBA00004651"/>
    </source>
</evidence>
<feature type="chain" id="PRO_5019478362" description="XK-related protein" evidence="8">
    <location>
        <begin position="22"/>
        <end position="181"/>
    </location>
</feature>
<keyword evidence="6 7" id="KW-0472">Membrane</keyword>
<dbReference type="Pfam" id="PF09815">
    <property type="entry name" value="XK-related"/>
    <property type="match status" value="1"/>
</dbReference>
<reference evidence="9 10" key="1">
    <citation type="submission" date="2018-04" db="EMBL/GenBank/DDBJ databases">
        <authorList>
            <person name="Zhang X."/>
            <person name="Yuan J."/>
            <person name="Li F."/>
            <person name="Xiang J."/>
        </authorList>
    </citation>
    <scope>NUCLEOTIDE SEQUENCE [LARGE SCALE GENOMIC DNA]</scope>
    <source>
        <tissue evidence="9">Muscle</tissue>
    </source>
</reference>
<evidence type="ECO:0000256" key="4">
    <source>
        <dbReference type="ARBA" id="ARBA00022692"/>
    </source>
</evidence>
<evidence type="ECO:0000256" key="2">
    <source>
        <dbReference type="ARBA" id="ARBA00008789"/>
    </source>
</evidence>
<comment type="subcellular location">
    <subcellularLocation>
        <location evidence="1">Cell membrane</location>
        <topology evidence="1">Multi-pass membrane protein</topology>
    </subcellularLocation>
    <subcellularLocation>
        <location evidence="7">Membrane</location>
        <topology evidence="7">Multi-pass membrane protein</topology>
    </subcellularLocation>
</comment>
<evidence type="ECO:0000313" key="10">
    <source>
        <dbReference type="Proteomes" id="UP000283509"/>
    </source>
</evidence>
<keyword evidence="10" id="KW-1185">Reference proteome</keyword>
<reference evidence="9 10" key="2">
    <citation type="submission" date="2019-01" db="EMBL/GenBank/DDBJ databases">
        <title>The decoding of complex shrimp genome reveals the adaptation for benthos swimmer, frequently molting mechanism and breeding impact on genome.</title>
        <authorList>
            <person name="Sun Y."/>
            <person name="Gao Y."/>
            <person name="Yu Y."/>
        </authorList>
    </citation>
    <scope>NUCLEOTIDE SEQUENCE [LARGE SCALE GENOMIC DNA]</scope>
    <source>
        <tissue evidence="9">Muscle</tissue>
    </source>
</reference>
<dbReference type="PANTHER" id="PTHR16024:SF6">
    <property type="entry name" value="XK-RELATED PROTEIN"/>
    <property type="match status" value="1"/>
</dbReference>
<feature type="transmembrane region" description="Helical" evidence="7">
    <location>
        <begin position="37"/>
        <end position="64"/>
    </location>
</feature>
<dbReference type="OrthoDB" id="6136301at2759"/>
<evidence type="ECO:0000256" key="8">
    <source>
        <dbReference type="SAM" id="SignalP"/>
    </source>
</evidence>
<organism evidence="9 10">
    <name type="scientific">Penaeus vannamei</name>
    <name type="common">Whiteleg shrimp</name>
    <name type="synonym">Litopenaeus vannamei</name>
    <dbReference type="NCBI Taxonomy" id="6689"/>
    <lineage>
        <taxon>Eukaryota</taxon>
        <taxon>Metazoa</taxon>
        <taxon>Ecdysozoa</taxon>
        <taxon>Arthropoda</taxon>
        <taxon>Crustacea</taxon>
        <taxon>Multicrustacea</taxon>
        <taxon>Malacostraca</taxon>
        <taxon>Eumalacostraca</taxon>
        <taxon>Eucarida</taxon>
        <taxon>Decapoda</taxon>
        <taxon>Dendrobranchiata</taxon>
        <taxon>Penaeoidea</taxon>
        <taxon>Penaeidae</taxon>
        <taxon>Penaeus</taxon>
    </lineage>
</organism>
<keyword evidence="5 7" id="KW-1133">Transmembrane helix</keyword>
<keyword evidence="4 7" id="KW-0812">Transmembrane</keyword>
<gene>
    <name evidence="9" type="ORF">C7M84_009862</name>
</gene>
<evidence type="ECO:0000256" key="5">
    <source>
        <dbReference type="ARBA" id="ARBA00022989"/>
    </source>
</evidence>
<evidence type="ECO:0000313" key="9">
    <source>
        <dbReference type="EMBL" id="ROT71804.1"/>
    </source>
</evidence>
<dbReference type="AlphaFoldDB" id="A0A423T5M4"/>
<accession>A0A423T5M4</accession>
<evidence type="ECO:0000256" key="6">
    <source>
        <dbReference type="ARBA" id="ARBA00023136"/>
    </source>
</evidence>
<dbReference type="GO" id="GO:0005886">
    <property type="term" value="C:plasma membrane"/>
    <property type="evidence" value="ECO:0007669"/>
    <property type="project" value="UniProtKB-SubCell"/>
</dbReference>
<feature type="transmembrane region" description="Helical" evidence="7">
    <location>
        <begin position="127"/>
        <end position="148"/>
    </location>
</feature>
<sequence length="181" mass="20126">MTSVTASLLTLAWSVASFVRAVRLCEPALGNLSILDLVLLTLSHFCSIAAVSLRLYLLLPFFLLQVMSFSLFASKLLVAFVMVVAFHWVLMSLWVLSQLLCFPRTASTRAAFAHDRQRGLCHQLDDVLYAGAMGLVFLFTFVDVGGVAPKTQSLMYHVLRLLEEAVLLTVWWVRAVGAARY</sequence>
<proteinExistence type="inferred from homology"/>
<dbReference type="InterPro" id="IPR050895">
    <property type="entry name" value="XK-related_scramblase"/>
</dbReference>
<dbReference type="EMBL" id="QCYY01002244">
    <property type="protein sequence ID" value="ROT71804.1"/>
    <property type="molecule type" value="Genomic_DNA"/>
</dbReference>
<feature type="signal peptide" evidence="8">
    <location>
        <begin position="1"/>
        <end position="21"/>
    </location>
</feature>
<dbReference type="PANTHER" id="PTHR16024">
    <property type="entry name" value="XK-RELATED PROTEIN"/>
    <property type="match status" value="1"/>
</dbReference>
<comment type="similarity">
    <text evidence="2 7">Belongs to the XK family.</text>
</comment>
<keyword evidence="8" id="KW-0732">Signal</keyword>
<dbReference type="InterPro" id="IPR018629">
    <property type="entry name" value="XK-rel"/>
</dbReference>
<keyword evidence="3" id="KW-1003">Cell membrane</keyword>
<protein>
    <recommendedName>
        <fullName evidence="7">XK-related protein</fullName>
    </recommendedName>
</protein>